<proteinExistence type="predicted"/>
<evidence type="ECO:0000313" key="2">
    <source>
        <dbReference type="EMBL" id="ABF95756.1"/>
    </source>
</evidence>
<organism evidence="2">
    <name type="scientific">Oryza sativa subsp. japonica</name>
    <name type="common">Rice</name>
    <dbReference type="NCBI Taxonomy" id="39947"/>
    <lineage>
        <taxon>Eukaryota</taxon>
        <taxon>Viridiplantae</taxon>
        <taxon>Streptophyta</taxon>
        <taxon>Embryophyta</taxon>
        <taxon>Tracheophyta</taxon>
        <taxon>Spermatophyta</taxon>
        <taxon>Magnoliopsida</taxon>
        <taxon>Liliopsida</taxon>
        <taxon>Poales</taxon>
        <taxon>Poaceae</taxon>
        <taxon>BOP clade</taxon>
        <taxon>Oryzoideae</taxon>
        <taxon>Oryzeae</taxon>
        <taxon>Oryzinae</taxon>
        <taxon>Oryza</taxon>
        <taxon>Oryza sativa</taxon>
    </lineage>
</organism>
<protein>
    <submittedName>
        <fullName evidence="2">Expressed protein</fullName>
    </submittedName>
</protein>
<accession>Q10LY3</accession>
<feature type="compositionally biased region" description="Basic and acidic residues" evidence="1">
    <location>
        <begin position="219"/>
        <end position="232"/>
    </location>
</feature>
<gene>
    <name evidence="2" type="ordered locus">LOC_Os03g21300</name>
</gene>
<feature type="compositionally biased region" description="Gly residues" evidence="1">
    <location>
        <begin position="53"/>
        <end position="62"/>
    </location>
</feature>
<feature type="region of interest" description="Disordered" evidence="1">
    <location>
        <begin position="1"/>
        <end position="84"/>
    </location>
</feature>
<dbReference type="AlphaFoldDB" id="Q10LY3"/>
<reference evidence="2" key="1">
    <citation type="journal article" date="2005" name="Genome Res.">
        <title>Sequence, annotation, and analysis of synteny between rice chromosome 3 and diverged grass species.</title>
        <authorList>
            <consortium name="Rice Chromosome 3 Sequencing Consortium"/>
            <person name="Buell C.R."/>
            <person name="Yuan Q."/>
            <person name="Ouyang S."/>
            <person name="Liu J."/>
            <person name="Zhu W."/>
            <person name="Wang A."/>
            <person name="Maiti R."/>
            <person name="Haas B."/>
            <person name="Wortman J."/>
            <person name="Pertea M."/>
            <person name="Jones K.M."/>
            <person name="Kim M."/>
            <person name="Overton L."/>
            <person name="Tsitrin T."/>
            <person name="Fadrosh D."/>
            <person name="Bera J."/>
            <person name="Weaver B."/>
            <person name="Jin S."/>
            <person name="Johri S."/>
            <person name="Reardon M."/>
            <person name="Webb K."/>
            <person name="Hill J."/>
            <person name="Moffat K."/>
            <person name="Tallon L."/>
            <person name="Van Aken S."/>
            <person name="Lewis M."/>
            <person name="Utterback T."/>
            <person name="Feldblyum T."/>
            <person name="Zismann V."/>
            <person name="Iobst S."/>
            <person name="Hsiao J."/>
            <person name="de Vazeille A.R."/>
            <person name="Salzberg S.L."/>
            <person name="White O."/>
            <person name="Fraser C."/>
            <person name="Yu Y."/>
            <person name="Kim H."/>
            <person name="Rambo T."/>
            <person name="Currie J."/>
            <person name="Collura K."/>
            <person name="Kernodle-Thompson S."/>
            <person name="Wei F."/>
            <person name="Kudrna K."/>
            <person name="Ammiraju J.S."/>
            <person name="Luo M."/>
            <person name="Goicoechea J.L."/>
            <person name="Wing R.A."/>
            <person name="Henry D."/>
            <person name="Oates R."/>
            <person name="Palmer M."/>
            <person name="Pries G."/>
            <person name="Saski C."/>
            <person name="Simmons J."/>
            <person name="Soderlund C."/>
            <person name="Nelson W."/>
            <person name="de la Bastide M."/>
            <person name="Spiegel L."/>
            <person name="Nascimento L."/>
            <person name="Huang E."/>
            <person name="Preston R."/>
            <person name="Zutavern T."/>
            <person name="Palmer L."/>
            <person name="O'Shaughnessy A."/>
            <person name="Dike S."/>
            <person name="McCombie W.R."/>
            <person name="Minx P."/>
            <person name="Cordum H."/>
            <person name="Wilson R."/>
            <person name="Jin W."/>
            <person name="Lee H.R."/>
            <person name="Jiang J."/>
            <person name="Jackson S."/>
        </authorList>
    </citation>
    <scope>NUCLEOTIDE SEQUENCE [LARGE SCALE GENOMIC DNA]</scope>
</reference>
<dbReference type="EMBL" id="DP000009">
    <property type="protein sequence ID" value="ABF95756.1"/>
    <property type="molecule type" value="Genomic_DNA"/>
</dbReference>
<reference evidence="2" key="2">
    <citation type="submission" date="2006-06" db="EMBL/GenBank/DDBJ databases">
        <authorList>
            <person name="Buell R."/>
            <person name="Wing R.A."/>
            <person name="McCombie W.A."/>
            <person name="Ouyang S."/>
        </authorList>
    </citation>
    <scope>NUCLEOTIDE SEQUENCE</scope>
</reference>
<evidence type="ECO:0000256" key="1">
    <source>
        <dbReference type="SAM" id="MobiDB-lite"/>
    </source>
</evidence>
<name>Q10LY3_ORYSJ</name>
<sequence length="327" mass="34902">MVVRPKAAANGGRGVERRHGGGGSRKIWRPPPSPTGSRPEVFVESPRMSTFGGDQGGIGGGRQVARARTAGKKAQTPASSDAASTSCKLLSFSALSHRAGELLRQGQWRRRRPKWRGNELPGDTEVGDAERSVWTTTRLSLTRLHGGVRRQTARPLLSLSGPDGGDLDGGMAARMARIKSTGTLTHLKASFGPALELSRSPRPRVLRQQPARVAVAPNDARDAADGKPRGEDGGQEGMDFGAAAPLIVGSRGHRRWRLPPPTPLRSDGLSVGSSSRRSPRDLVFLADDERRHGRPHGGRRRPEPRDLVFLSKPGEAAVRAATATTPG</sequence>
<feature type="region of interest" description="Disordered" evidence="1">
    <location>
        <begin position="199"/>
        <end position="306"/>
    </location>
</feature>